<dbReference type="OrthoDB" id="3561at10239"/>
<dbReference type="GO" id="GO:0006261">
    <property type="term" value="P:DNA-templated DNA replication"/>
    <property type="evidence" value="ECO:0007669"/>
    <property type="project" value="InterPro"/>
</dbReference>
<dbReference type="GO" id="GO:0003677">
    <property type="term" value="F:DNA binding"/>
    <property type="evidence" value="ECO:0007669"/>
    <property type="project" value="InterPro"/>
</dbReference>
<evidence type="ECO:0000259" key="2">
    <source>
        <dbReference type="SMART" id="SM00482"/>
    </source>
</evidence>
<dbReference type="PANTHER" id="PTHR10133">
    <property type="entry name" value="DNA POLYMERASE I"/>
    <property type="match status" value="1"/>
</dbReference>
<dbReference type="SUPFAM" id="SSF53098">
    <property type="entry name" value="Ribonuclease H-like"/>
    <property type="match status" value="1"/>
</dbReference>
<sequence length="583" mass="65368">MRLVFDIETDGLLRGLSVIHCIVARDLDTNEEHRFEPHQTKAGLQLLKEADELWGHNIVGYDIEAIKELYPKWTTKAKLYDTLILSRLFFTDLLDRDFRSKPANMPGNLYGRHSLEAWGHRLGVHKSEFGKQLDGDWSTYSPEMLEYCAQDVTVSVQVAQMFEPKLEQYADCIDTEHRLATIMAWQEREGFPFDVTAAQQLESRLRTELDALSDQMRSTFLFVDGGTFTPRRNNKPQGYIADAPMCKLKEFNPTSRHHIAWAFQQFRNWEPKEFTDSGKPKIDEPTLTAIGTDEAKAFARILELQKHLGQLAEGKNAWLKLESKGRVHHSCVLNTNTGRQAHMRPNLAQVPSASEYRALFGPGDSRVQVGADASGLELRCLAHYLAPFDNGSFAETVVNGDIHTELASIYGTDRKSGKGVTYCLIYGGGDHKLGSTAGASKAQASKKGKEIRGRIMRDLDGFAALSDAVSRRARTGVLRGLDGRPIRLQGKSHAALNYLLQSAGAVICKQWLLRSYELLDEANIDYWPLAFVHDELQISVAPSQAEMATLLITAAMKDVQHNLKFRCELDSEAQTGNSWADCH</sequence>
<dbReference type="SUPFAM" id="SSF56672">
    <property type="entry name" value="DNA/RNA polymerases"/>
    <property type="match status" value="1"/>
</dbReference>
<dbReference type="Gene3D" id="3.30.70.370">
    <property type="match status" value="2"/>
</dbReference>
<dbReference type="KEGG" id="vg:5220203"/>
<keyword evidence="4" id="KW-1185">Reference proteome</keyword>
<dbReference type="RefSeq" id="YP_001285436.1">
    <property type="nucleotide sequence ID" value="NC_009531.1"/>
</dbReference>
<protein>
    <submittedName>
        <fullName evidence="3">DNA polymerase</fullName>
    </submittedName>
</protein>
<dbReference type="Gene3D" id="1.20.1060.10">
    <property type="entry name" value="Taq DNA Polymerase, Chain T, domain 4"/>
    <property type="match status" value="1"/>
</dbReference>
<organism evidence="3 4">
    <name type="scientific">Synechococcus phage Syn5</name>
    <dbReference type="NCBI Taxonomy" id="2914003"/>
    <lineage>
        <taxon>Viruses</taxon>
        <taxon>Duplodnaviria</taxon>
        <taxon>Heunggongvirae</taxon>
        <taxon>Uroviricota</taxon>
        <taxon>Caudoviricetes</taxon>
        <taxon>Autographivirales</taxon>
        <taxon>Voetvirus</taxon>
        <taxon>Voetvirus syn5</taxon>
    </lineage>
</organism>
<evidence type="ECO:0000313" key="4">
    <source>
        <dbReference type="Proteomes" id="UP000000241"/>
    </source>
</evidence>
<dbReference type="EMBL" id="EF372997">
    <property type="protein sequence ID" value="ABP87934.1"/>
    <property type="molecule type" value="Genomic_DNA"/>
</dbReference>
<dbReference type="GeneID" id="5220203"/>
<dbReference type="GO" id="GO:0039693">
    <property type="term" value="P:viral DNA genome replication"/>
    <property type="evidence" value="ECO:0007669"/>
    <property type="project" value="UniProtKB-KW"/>
</dbReference>
<feature type="domain" description="DNA-directed DNA polymerase family A palm" evidence="2">
    <location>
        <begin position="353"/>
        <end position="544"/>
    </location>
</feature>
<accession>A4ZRA8</accession>
<dbReference type="SMART" id="SM00482">
    <property type="entry name" value="POLAc"/>
    <property type="match status" value="1"/>
</dbReference>
<evidence type="ECO:0000256" key="1">
    <source>
        <dbReference type="ARBA" id="ARBA00023109"/>
    </source>
</evidence>
<name>A4ZRA8_9CAUD</name>
<dbReference type="InterPro" id="IPR002298">
    <property type="entry name" value="DNA_polymerase_A"/>
</dbReference>
<dbReference type="PANTHER" id="PTHR10133:SF62">
    <property type="entry name" value="DNA POLYMERASE THETA"/>
    <property type="match status" value="1"/>
</dbReference>
<reference evidence="3 4" key="1">
    <citation type="journal article" date="2007" name="J. Mol. Biol.">
        <title>Genome sequence, structural proteins, and capsid organization of the cyanophage Syn5: a "horned" bacteriophage of marine synechococcus.</title>
        <authorList>
            <person name="Pope W.H."/>
            <person name="Weigele P.R."/>
            <person name="Chang J."/>
            <person name="Pedulla M.L."/>
            <person name="Ford M.E."/>
            <person name="Houtz J.M."/>
            <person name="Jiang W."/>
            <person name="Chiu W."/>
            <person name="Hatfull G.F."/>
            <person name="Hendrix R.W."/>
            <person name="King J."/>
        </authorList>
    </citation>
    <scope>NUCLEOTIDE SEQUENCE</scope>
</reference>
<dbReference type="InterPro" id="IPR036397">
    <property type="entry name" value="RNaseH_sf"/>
</dbReference>
<proteinExistence type="predicted"/>
<keyword evidence="1" id="KW-1194">Viral DNA replication</keyword>
<dbReference type="InterPro" id="IPR043502">
    <property type="entry name" value="DNA/RNA_pol_sf"/>
</dbReference>
<dbReference type="GO" id="GO:0003887">
    <property type="term" value="F:DNA-directed DNA polymerase activity"/>
    <property type="evidence" value="ECO:0007669"/>
    <property type="project" value="InterPro"/>
</dbReference>
<gene>
    <name evidence="3" type="primary">27</name>
</gene>
<dbReference type="Gene3D" id="3.30.420.10">
    <property type="entry name" value="Ribonuclease H-like superfamily/Ribonuclease H"/>
    <property type="match status" value="1"/>
</dbReference>
<dbReference type="Proteomes" id="UP000000241">
    <property type="component" value="Segment"/>
</dbReference>
<dbReference type="Pfam" id="PF00476">
    <property type="entry name" value="DNA_pol_A"/>
    <property type="match status" value="1"/>
</dbReference>
<dbReference type="InterPro" id="IPR001098">
    <property type="entry name" value="DNA-dir_DNA_pol_A_palm_dom"/>
</dbReference>
<evidence type="ECO:0000313" key="3">
    <source>
        <dbReference type="EMBL" id="ABP87934.1"/>
    </source>
</evidence>
<keyword evidence="1" id="KW-0235">DNA replication</keyword>
<dbReference type="InterPro" id="IPR012337">
    <property type="entry name" value="RNaseH-like_sf"/>
</dbReference>
<dbReference type="GO" id="GO:0006302">
    <property type="term" value="P:double-strand break repair"/>
    <property type="evidence" value="ECO:0007669"/>
    <property type="project" value="TreeGrafter"/>
</dbReference>